<proteinExistence type="predicted"/>
<evidence type="ECO:0000313" key="1">
    <source>
        <dbReference type="EMBL" id="KAF9481745.1"/>
    </source>
</evidence>
<comment type="caution">
    <text evidence="1">The sequence shown here is derived from an EMBL/GenBank/DDBJ whole genome shotgun (WGS) entry which is preliminary data.</text>
</comment>
<name>A0A9P5Z7V1_9AGAR</name>
<gene>
    <name evidence="1" type="ORF">BDN70DRAFT_930579</name>
</gene>
<evidence type="ECO:0000313" key="2">
    <source>
        <dbReference type="Proteomes" id="UP000807469"/>
    </source>
</evidence>
<sequence>MSVAGIFPAGCWAWVRRQPDPCPERKGTALAGPLRDNLHWRPPGILRAAVCVCVGQVFSAKRSYIGIRPVFSAKRSRVGAAWYFPRSGLALERTQYFPRSGVALPSFSQEPTLAPNPRAFSCIGARLVFSAQRSASASARYFPRSGLRWCPPGIFREAVCIGAAWYFPRSGLALAYAQYFLRNNLELERTQYKAVPCSRLIGAHPAFSAKRSYIGAHPVFPRSGLRWRRLVFSTERSCVGVHPVFTAKRSCVGLLPPGISCKAVLHWRTPCVFRAAVP</sequence>
<protein>
    <submittedName>
        <fullName evidence="1">Uncharacterized protein</fullName>
    </submittedName>
</protein>
<dbReference type="EMBL" id="MU155174">
    <property type="protein sequence ID" value="KAF9481745.1"/>
    <property type="molecule type" value="Genomic_DNA"/>
</dbReference>
<accession>A0A9P5Z7V1</accession>
<dbReference type="AlphaFoldDB" id="A0A9P5Z7V1"/>
<keyword evidence="2" id="KW-1185">Reference proteome</keyword>
<dbReference type="Proteomes" id="UP000807469">
    <property type="component" value="Unassembled WGS sequence"/>
</dbReference>
<reference evidence="1" key="1">
    <citation type="submission" date="2020-11" db="EMBL/GenBank/DDBJ databases">
        <authorList>
            <consortium name="DOE Joint Genome Institute"/>
            <person name="Ahrendt S."/>
            <person name="Riley R."/>
            <person name="Andreopoulos W."/>
            <person name="Labutti K."/>
            <person name="Pangilinan J."/>
            <person name="Ruiz-Duenas F.J."/>
            <person name="Barrasa J.M."/>
            <person name="Sanchez-Garcia M."/>
            <person name="Camarero S."/>
            <person name="Miyauchi S."/>
            <person name="Serrano A."/>
            <person name="Linde D."/>
            <person name="Babiker R."/>
            <person name="Drula E."/>
            <person name="Ayuso-Fernandez I."/>
            <person name="Pacheco R."/>
            <person name="Padilla G."/>
            <person name="Ferreira P."/>
            <person name="Barriuso J."/>
            <person name="Kellner H."/>
            <person name="Castanera R."/>
            <person name="Alfaro M."/>
            <person name="Ramirez L."/>
            <person name="Pisabarro A.G."/>
            <person name="Kuo A."/>
            <person name="Tritt A."/>
            <person name="Lipzen A."/>
            <person name="He G."/>
            <person name="Yan M."/>
            <person name="Ng V."/>
            <person name="Cullen D."/>
            <person name="Martin F."/>
            <person name="Rosso M.-N."/>
            <person name="Henrissat B."/>
            <person name="Hibbett D."/>
            <person name="Martinez A.T."/>
            <person name="Grigoriev I.V."/>
        </authorList>
    </citation>
    <scope>NUCLEOTIDE SEQUENCE</scope>
    <source>
        <strain evidence="1">CIRM-BRFM 674</strain>
    </source>
</reference>
<organism evidence="1 2">
    <name type="scientific">Pholiota conissans</name>
    <dbReference type="NCBI Taxonomy" id="109636"/>
    <lineage>
        <taxon>Eukaryota</taxon>
        <taxon>Fungi</taxon>
        <taxon>Dikarya</taxon>
        <taxon>Basidiomycota</taxon>
        <taxon>Agaricomycotina</taxon>
        <taxon>Agaricomycetes</taxon>
        <taxon>Agaricomycetidae</taxon>
        <taxon>Agaricales</taxon>
        <taxon>Agaricineae</taxon>
        <taxon>Strophariaceae</taxon>
        <taxon>Pholiota</taxon>
    </lineage>
</organism>